<accession>A0ABU1S4K2</accession>
<dbReference type="RefSeq" id="WP_310007709.1">
    <property type="nucleotide sequence ID" value="NZ_JAVDTX010000006.1"/>
</dbReference>
<dbReference type="CDD" id="cd17574">
    <property type="entry name" value="REC_OmpR"/>
    <property type="match status" value="1"/>
</dbReference>
<feature type="domain" description="Response regulatory" evidence="3">
    <location>
        <begin position="2"/>
        <end position="117"/>
    </location>
</feature>
<name>A0ABU1S4K2_9FLAO</name>
<keyword evidence="5" id="KW-1185">Reference proteome</keyword>
<dbReference type="SMART" id="SM00448">
    <property type="entry name" value="REC"/>
    <property type="match status" value="1"/>
</dbReference>
<organism evidence="4 5">
    <name type="scientific">Flavobacterium granuli</name>
    <dbReference type="NCBI Taxonomy" id="280093"/>
    <lineage>
        <taxon>Bacteria</taxon>
        <taxon>Pseudomonadati</taxon>
        <taxon>Bacteroidota</taxon>
        <taxon>Flavobacteriia</taxon>
        <taxon>Flavobacteriales</taxon>
        <taxon>Flavobacteriaceae</taxon>
        <taxon>Flavobacterium</taxon>
    </lineage>
</organism>
<dbReference type="Proteomes" id="UP001261871">
    <property type="component" value="Unassembled WGS sequence"/>
</dbReference>
<dbReference type="InterPro" id="IPR011006">
    <property type="entry name" value="CheY-like_superfamily"/>
</dbReference>
<evidence type="ECO:0000313" key="4">
    <source>
        <dbReference type="EMBL" id="MDR6845948.1"/>
    </source>
</evidence>
<keyword evidence="4" id="KW-0238">DNA-binding</keyword>
<dbReference type="SUPFAM" id="SSF52172">
    <property type="entry name" value="CheY-like"/>
    <property type="match status" value="1"/>
</dbReference>
<protein>
    <submittedName>
        <fullName evidence="4">DNA-binding response OmpR family regulator</fullName>
    </submittedName>
</protein>
<dbReference type="PANTHER" id="PTHR44591:SF3">
    <property type="entry name" value="RESPONSE REGULATORY DOMAIN-CONTAINING PROTEIN"/>
    <property type="match status" value="1"/>
</dbReference>
<dbReference type="InterPro" id="IPR001789">
    <property type="entry name" value="Sig_transdc_resp-reg_receiver"/>
</dbReference>
<dbReference type="GO" id="GO:0003677">
    <property type="term" value="F:DNA binding"/>
    <property type="evidence" value="ECO:0007669"/>
    <property type="project" value="UniProtKB-KW"/>
</dbReference>
<evidence type="ECO:0000313" key="5">
    <source>
        <dbReference type="Proteomes" id="UP001261871"/>
    </source>
</evidence>
<evidence type="ECO:0000259" key="3">
    <source>
        <dbReference type="PROSITE" id="PS50110"/>
    </source>
</evidence>
<dbReference type="Pfam" id="PF00072">
    <property type="entry name" value="Response_reg"/>
    <property type="match status" value="1"/>
</dbReference>
<keyword evidence="1 2" id="KW-0597">Phosphoprotein</keyword>
<sequence length="127" mass="14047">MKISLSEDNELLRKSLSFFLQANGFEVDQFSNGKEALDAISEKEYDIILTDINMPGASGLEIANHVRTELLRDTPIIIFTSINVEQTELDAFEIGANEFIPKPVSPQVLLVRIKKLLGANARAVTSV</sequence>
<evidence type="ECO:0000256" key="2">
    <source>
        <dbReference type="PROSITE-ProRule" id="PRU00169"/>
    </source>
</evidence>
<dbReference type="InterPro" id="IPR050595">
    <property type="entry name" value="Bact_response_regulator"/>
</dbReference>
<evidence type="ECO:0000256" key="1">
    <source>
        <dbReference type="ARBA" id="ARBA00022553"/>
    </source>
</evidence>
<dbReference type="EMBL" id="JAVDTX010000006">
    <property type="protein sequence ID" value="MDR6845948.1"/>
    <property type="molecule type" value="Genomic_DNA"/>
</dbReference>
<dbReference type="PANTHER" id="PTHR44591">
    <property type="entry name" value="STRESS RESPONSE REGULATOR PROTEIN 1"/>
    <property type="match status" value="1"/>
</dbReference>
<reference evidence="4 5" key="1">
    <citation type="submission" date="2023-07" db="EMBL/GenBank/DDBJ databases">
        <title>Sorghum-associated microbial communities from plants grown in Nebraska, USA.</title>
        <authorList>
            <person name="Schachtman D."/>
        </authorList>
    </citation>
    <scope>NUCLEOTIDE SEQUENCE [LARGE SCALE GENOMIC DNA]</scope>
    <source>
        <strain evidence="4 5">BE124</strain>
    </source>
</reference>
<comment type="caution">
    <text evidence="4">The sequence shown here is derived from an EMBL/GenBank/DDBJ whole genome shotgun (WGS) entry which is preliminary data.</text>
</comment>
<gene>
    <name evidence="4" type="ORF">J2W95_002659</name>
</gene>
<proteinExistence type="predicted"/>
<feature type="modified residue" description="4-aspartylphosphate" evidence="2">
    <location>
        <position position="51"/>
    </location>
</feature>
<dbReference type="PROSITE" id="PS50110">
    <property type="entry name" value="RESPONSE_REGULATORY"/>
    <property type="match status" value="1"/>
</dbReference>
<dbReference type="Gene3D" id="3.40.50.2300">
    <property type="match status" value="1"/>
</dbReference>